<evidence type="ECO:0000256" key="3">
    <source>
        <dbReference type="ARBA" id="ARBA00022833"/>
    </source>
</evidence>
<evidence type="ECO:0000313" key="7">
    <source>
        <dbReference type="Proteomes" id="UP000607653"/>
    </source>
</evidence>
<dbReference type="Gene3D" id="1.10.238.10">
    <property type="entry name" value="EF-hand"/>
    <property type="match status" value="1"/>
</dbReference>
<keyword evidence="4" id="KW-0106">Calcium</keyword>
<accession>A0A822XGU6</accession>
<dbReference type="InterPro" id="IPR043145">
    <property type="entry name" value="Znf_ZZ_sf"/>
</dbReference>
<dbReference type="Pfam" id="PF13499">
    <property type="entry name" value="EF-hand_7"/>
    <property type="match status" value="1"/>
</dbReference>
<comment type="caution">
    <text evidence="6">The sequence shown here is derived from an EMBL/GenBank/DDBJ whole genome shotgun (WGS) entry which is preliminary data.</text>
</comment>
<evidence type="ECO:0000256" key="4">
    <source>
        <dbReference type="ARBA" id="ARBA00022837"/>
    </source>
</evidence>
<dbReference type="CDD" id="cd00051">
    <property type="entry name" value="EFh"/>
    <property type="match status" value="1"/>
</dbReference>
<evidence type="ECO:0000256" key="1">
    <source>
        <dbReference type="ARBA" id="ARBA00022723"/>
    </source>
</evidence>
<dbReference type="SUPFAM" id="SSF57850">
    <property type="entry name" value="RING/U-box"/>
    <property type="match status" value="1"/>
</dbReference>
<evidence type="ECO:0000313" key="6">
    <source>
        <dbReference type="EMBL" id="DAD18236.1"/>
    </source>
</evidence>
<keyword evidence="7" id="KW-1185">Reference proteome</keyword>
<dbReference type="InterPro" id="IPR011992">
    <property type="entry name" value="EF-hand-dom_pair"/>
</dbReference>
<dbReference type="Gene3D" id="3.30.60.90">
    <property type="match status" value="1"/>
</dbReference>
<dbReference type="SUPFAM" id="SSF47473">
    <property type="entry name" value="EF-hand"/>
    <property type="match status" value="1"/>
</dbReference>
<dbReference type="GO" id="GO:0008270">
    <property type="term" value="F:zinc ion binding"/>
    <property type="evidence" value="ECO:0007669"/>
    <property type="project" value="UniProtKB-KW"/>
</dbReference>
<reference evidence="6 7" key="1">
    <citation type="journal article" date="2020" name="Mol. Biol. Evol.">
        <title>Distinct Expression and Methylation Patterns for Genes with Different Fates following a Single Whole-Genome Duplication in Flowering Plants.</title>
        <authorList>
            <person name="Shi T."/>
            <person name="Rahmani R.S."/>
            <person name="Gugger P.F."/>
            <person name="Wang M."/>
            <person name="Li H."/>
            <person name="Zhang Y."/>
            <person name="Li Z."/>
            <person name="Wang Q."/>
            <person name="Van de Peer Y."/>
            <person name="Marchal K."/>
            <person name="Chen J."/>
        </authorList>
    </citation>
    <scope>NUCLEOTIDE SEQUENCE [LARGE SCALE GENOMIC DNA]</scope>
    <source>
        <tissue evidence="6">Leaf</tissue>
    </source>
</reference>
<dbReference type="PROSITE" id="PS00018">
    <property type="entry name" value="EF_HAND_1"/>
    <property type="match status" value="2"/>
</dbReference>
<dbReference type="InterPro" id="IPR018247">
    <property type="entry name" value="EF_Hand_1_Ca_BS"/>
</dbReference>
<dbReference type="AlphaFoldDB" id="A0A822XGU6"/>
<name>A0A822XGU6_NELNU</name>
<feature type="domain" description="EF-hand" evidence="5">
    <location>
        <begin position="18"/>
        <end position="53"/>
    </location>
</feature>
<protein>
    <recommendedName>
        <fullName evidence="5">EF-hand domain-containing protein</fullName>
    </recommendedName>
</protein>
<gene>
    <name evidence="6" type="ORF">HUJ06_019699</name>
</gene>
<feature type="domain" description="EF-hand" evidence="5">
    <location>
        <begin position="62"/>
        <end position="89"/>
    </location>
</feature>
<evidence type="ECO:0000256" key="2">
    <source>
        <dbReference type="ARBA" id="ARBA00022771"/>
    </source>
</evidence>
<organism evidence="6 7">
    <name type="scientific">Nelumbo nucifera</name>
    <name type="common">Sacred lotus</name>
    <dbReference type="NCBI Taxonomy" id="4432"/>
    <lineage>
        <taxon>Eukaryota</taxon>
        <taxon>Viridiplantae</taxon>
        <taxon>Streptophyta</taxon>
        <taxon>Embryophyta</taxon>
        <taxon>Tracheophyta</taxon>
        <taxon>Spermatophyta</taxon>
        <taxon>Magnoliopsida</taxon>
        <taxon>Proteales</taxon>
        <taxon>Nelumbonaceae</taxon>
        <taxon>Nelumbo</taxon>
    </lineage>
</organism>
<evidence type="ECO:0000259" key="5">
    <source>
        <dbReference type="PROSITE" id="PS50222"/>
    </source>
</evidence>
<dbReference type="GO" id="GO:0005509">
    <property type="term" value="F:calcium ion binding"/>
    <property type="evidence" value="ECO:0007669"/>
    <property type="project" value="InterPro"/>
</dbReference>
<keyword evidence="2" id="KW-0863">Zinc-finger</keyword>
<keyword evidence="1" id="KW-0479">Metal-binding</keyword>
<dbReference type="Proteomes" id="UP000607653">
    <property type="component" value="Unassembled WGS sequence"/>
</dbReference>
<dbReference type="EMBL" id="DUZY01000001">
    <property type="protein sequence ID" value="DAD18236.1"/>
    <property type="molecule type" value="Genomic_DNA"/>
</dbReference>
<dbReference type="InterPro" id="IPR002048">
    <property type="entry name" value="EF_hand_dom"/>
</dbReference>
<proteinExistence type="predicted"/>
<dbReference type="SMART" id="SM00054">
    <property type="entry name" value="EFh"/>
    <property type="match status" value="2"/>
</dbReference>
<dbReference type="PROSITE" id="PS50222">
    <property type="entry name" value="EF_HAND_2"/>
    <property type="match status" value="2"/>
</dbReference>
<keyword evidence="3" id="KW-0862">Zinc</keyword>
<sequence>MQQIREAALAYYGGSSDEVKQMAMKFFKAMDYNGDGKVSVQEFQDFLRRSTECRSYNFKPSLFTELDEDGNGLIDFSEMIVFFYIIKWRAVFCVECGSFVEGLYFTCVECFQDRSRDTYNLCSACFRSGKRSTEHQLLVDNYAMLQILRESTSITTNGTPNRGIVQIASRDLKADNQMANNGDKAQFSTAEDVEALEAIETIELVEEDAEGSTEMPDGETVVPFDAEAAGDSLQMLDEDTTLSAFTEAVGALSEETAQSAIGSAVDVVIAIGAEACSIM</sequence>